<evidence type="ECO:0000313" key="11">
    <source>
        <dbReference type="Proteomes" id="UP000002255"/>
    </source>
</evidence>
<dbReference type="PROSITE" id="PS50059">
    <property type="entry name" value="FKBP_PPIASE"/>
    <property type="match status" value="1"/>
</dbReference>
<evidence type="ECO:0000313" key="10">
    <source>
        <dbReference type="EMBL" id="ACZ31444.1"/>
    </source>
</evidence>
<dbReference type="PANTHER" id="PTHR43811:SF19">
    <property type="entry name" value="39 KDA FK506-BINDING NUCLEAR PROTEIN"/>
    <property type="match status" value="1"/>
</dbReference>
<dbReference type="SUPFAM" id="SSF54534">
    <property type="entry name" value="FKBP-like"/>
    <property type="match status" value="1"/>
</dbReference>
<dbReference type="Pfam" id="PF00254">
    <property type="entry name" value="FKBP_C"/>
    <property type="match status" value="1"/>
</dbReference>
<keyword evidence="11" id="KW-1185">Reference proteome</keyword>
<dbReference type="EC" id="5.2.1.8" evidence="6"/>
<dbReference type="OrthoDB" id="25996at2"/>
<dbReference type="KEGG" id="xce:Xcel_2429"/>
<dbReference type="HOGENOM" id="CLU_053307_0_0_11"/>
<evidence type="ECO:0000256" key="2">
    <source>
        <dbReference type="ARBA" id="ARBA00006577"/>
    </source>
</evidence>
<feature type="chain" id="PRO_5039381165" description="Peptidyl-prolyl cis-trans isomerase" evidence="8">
    <location>
        <begin position="27"/>
        <end position="320"/>
    </location>
</feature>
<evidence type="ECO:0000256" key="6">
    <source>
        <dbReference type="RuleBase" id="RU003915"/>
    </source>
</evidence>
<evidence type="ECO:0000256" key="1">
    <source>
        <dbReference type="ARBA" id="ARBA00000971"/>
    </source>
</evidence>
<dbReference type="RefSeq" id="WP_012879186.1">
    <property type="nucleotide sequence ID" value="NC_013530.1"/>
</dbReference>
<dbReference type="STRING" id="446471.Xcel_2429"/>
<organism evidence="10 11">
    <name type="scientific">Xylanimonas cellulosilytica (strain DSM 15894 / JCM 12276 / CECT 5975 / KCTC 9989 / LMG 20990 / NBRC 107835 / XIL07)</name>
    <dbReference type="NCBI Taxonomy" id="446471"/>
    <lineage>
        <taxon>Bacteria</taxon>
        <taxon>Bacillati</taxon>
        <taxon>Actinomycetota</taxon>
        <taxon>Actinomycetes</taxon>
        <taxon>Micrococcales</taxon>
        <taxon>Promicromonosporaceae</taxon>
        <taxon>Xylanimonas</taxon>
    </lineage>
</organism>
<feature type="region of interest" description="Disordered" evidence="7">
    <location>
        <begin position="23"/>
        <end position="45"/>
    </location>
</feature>
<evidence type="ECO:0000256" key="7">
    <source>
        <dbReference type="SAM" id="MobiDB-lite"/>
    </source>
</evidence>
<dbReference type="PANTHER" id="PTHR43811">
    <property type="entry name" value="FKBP-TYPE PEPTIDYL-PROLYL CIS-TRANS ISOMERASE FKPA"/>
    <property type="match status" value="1"/>
</dbReference>
<dbReference type="PROSITE" id="PS51257">
    <property type="entry name" value="PROKAR_LIPOPROTEIN"/>
    <property type="match status" value="1"/>
</dbReference>
<reference evidence="10 11" key="2">
    <citation type="journal article" date="2010" name="Stand. Genomic Sci.">
        <title>Complete genome sequence of Xylanimonas cellulosilytica type strain (XIL07).</title>
        <authorList>
            <person name="Foster B."/>
            <person name="Pukall R."/>
            <person name="Abt B."/>
            <person name="Nolan M."/>
            <person name="Glavina Del Rio T."/>
            <person name="Chen F."/>
            <person name="Lucas S."/>
            <person name="Tice H."/>
            <person name="Pitluck S."/>
            <person name="Cheng J.-F."/>
            <person name="Chertkov O."/>
            <person name="Brettin T."/>
            <person name="Han C."/>
            <person name="Detter J.C."/>
            <person name="Bruce D."/>
            <person name="Goodwin L."/>
            <person name="Ivanova N."/>
            <person name="Mavromatis K."/>
            <person name="Pati A."/>
            <person name="Mikhailova N."/>
            <person name="Chen A."/>
            <person name="Palaniappan K."/>
            <person name="Land M."/>
            <person name="Hauser L."/>
            <person name="Chang Y.-J."/>
            <person name="Jeffries C.D."/>
            <person name="Chain P."/>
            <person name="Rohde M."/>
            <person name="Goeker M."/>
            <person name="Bristow J."/>
            <person name="Eisen J.A."/>
            <person name="Markowitz V."/>
            <person name="Hugenholtz P."/>
            <person name="Kyrpides N.C."/>
            <person name="Klenk H.-P."/>
            <person name="Lapidus A."/>
        </authorList>
    </citation>
    <scope>NUCLEOTIDE SEQUENCE [LARGE SCALE GENOMIC DNA]</scope>
    <source>
        <strain evidence="11">DSM 15894 / CECT 5975 / LMG 20990 / XIL07</strain>
    </source>
</reference>
<evidence type="ECO:0000256" key="4">
    <source>
        <dbReference type="ARBA" id="ARBA00023235"/>
    </source>
</evidence>
<accession>D1BW99</accession>
<evidence type="ECO:0000259" key="9">
    <source>
        <dbReference type="PROSITE" id="PS50059"/>
    </source>
</evidence>
<dbReference type="AlphaFoldDB" id="D1BW99"/>
<feature type="signal peptide" evidence="8">
    <location>
        <begin position="1"/>
        <end position="26"/>
    </location>
</feature>
<dbReference type="eggNOG" id="COG0545">
    <property type="taxonomic scope" value="Bacteria"/>
</dbReference>
<dbReference type="Gene3D" id="3.10.50.40">
    <property type="match status" value="1"/>
</dbReference>
<reference evidence="11" key="1">
    <citation type="submission" date="2009-11" db="EMBL/GenBank/DDBJ databases">
        <title>The complete chromosome of Xylanimonas cellulosilytica DSM 15894.</title>
        <authorList>
            <consortium name="US DOE Joint Genome Institute (JGI-PGF)"/>
            <person name="Lucas S."/>
            <person name="Copeland A."/>
            <person name="Lapidus A."/>
            <person name="Glavina del Rio T."/>
            <person name="Dalin E."/>
            <person name="Tice H."/>
            <person name="Bruce D."/>
            <person name="Goodwin L."/>
            <person name="Pitluck S."/>
            <person name="Kyrpides N."/>
            <person name="Mavromatis K."/>
            <person name="Ivanova N."/>
            <person name="Mikhailova N."/>
            <person name="Foster B."/>
            <person name="Clum A."/>
            <person name="Brettin T."/>
            <person name="Detter J.C."/>
            <person name="Han C."/>
            <person name="Larimer F."/>
            <person name="Land M."/>
            <person name="Hauser L."/>
            <person name="Markowitz V."/>
            <person name="Cheng J.F."/>
            <person name="Hugenholtz P."/>
            <person name="Woyke T."/>
            <person name="Wu D."/>
            <person name="Gehrich-Schroeter G."/>
            <person name="Schneider S."/>
            <person name="Pukall S.R."/>
            <person name="Klenk H.P."/>
            <person name="Eisen J.A."/>
        </authorList>
    </citation>
    <scope>NUCLEOTIDE SEQUENCE [LARGE SCALE GENOMIC DNA]</scope>
    <source>
        <strain evidence="11">DSM 15894 / CECT 5975 / LMG 20990 / XIL07</strain>
    </source>
</reference>
<evidence type="ECO:0000256" key="8">
    <source>
        <dbReference type="SAM" id="SignalP"/>
    </source>
</evidence>
<feature type="domain" description="PPIase FKBP-type" evidence="9">
    <location>
        <begin position="233"/>
        <end position="320"/>
    </location>
</feature>
<dbReference type="GO" id="GO:0003755">
    <property type="term" value="F:peptidyl-prolyl cis-trans isomerase activity"/>
    <property type="evidence" value="ECO:0007669"/>
    <property type="project" value="UniProtKB-UniRule"/>
</dbReference>
<sequence>MNFRLPARAAVLALAAALALSGCGSGSDGGDEPTSSPTPAATGPSAVDTAAVAGIKVDGDAGAEPTLSFDAPLSVSTATTRLVDAGDGEPLEDGQELAIHFVAFSGVDASRVGSTWEEGEGATDLIIFGDPQLGVINDVLTGANVGARALIANPMTGADGTTQTSIMLIEVASATTLPTRAEGEAVTPAEGLPVVTLDENGKPSIEFPEGFEAPTELVAQTLIKGTGAVVEETQQVVAHYTGWTLDGEVFDSSWERDMPAIFGLQQVIQGWTEGLAGQTVGSQVLLVIPAELAYGEASDTNTHSLAGEALVFVVDILDAQ</sequence>
<comment type="catalytic activity">
    <reaction evidence="1 5 6">
        <text>[protein]-peptidylproline (omega=180) = [protein]-peptidylproline (omega=0)</text>
        <dbReference type="Rhea" id="RHEA:16237"/>
        <dbReference type="Rhea" id="RHEA-COMP:10747"/>
        <dbReference type="Rhea" id="RHEA-COMP:10748"/>
        <dbReference type="ChEBI" id="CHEBI:83833"/>
        <dbReference type="ChEBI" id="CHEBI:83834"/>
        <dbReference type="EC" id="5.2.1.8"/>
    </reaction>
</comment>
<keyword evidence="8" id="KW-0732">Signal</keyword>
<dbReference type="EMBL" id="CP001821">
    <property type="protein sequence ID" value="ACZ31444.1"/>
    <property type="molecule type" value="Genomic_DNA"/>
</dbReference>
<dbReference type="Proteomes" id="UP000002255">
    <property type="component" value="Chromosome"/>
</dbReference>
<gene>
    <name evidence="10" type="ordered locus">Xcel_2429</name>
</gene>
<comment type="similarity">
    <text evidence="2 6">Belongs to the FKBP-type PPIase family.</text>
</comment>
<evidence type="ECO:0000256" key="3">
    <source>
        <dbReference type="ARBA" id="ARBA00023110"/>
    </source>
</evidence>
<evidence type="ECO:0000256" key="5">
    <source>
        <dbReference type="PROSITE-ProRule" id="PRU00277"/>
    </source>
</evidence>
<keyword evidence="4 5" id="KW-0413">Isomerase</keyword>
<keyword evidence="3 5" id="KW-0697">Rotamase</keyword>
<feature type="compositionally biased region" description="Low complexity" evidence="7">
    <location>
        <begin position="33"/>
        <end position="45"/>
    </location>
</feature>
<dbReference type="InterPro" id="IPR001179">
    <property type="entry name" value="PPIase_FKBP_dom"/>
</dbReference>
<name>D1BW99_XYLCX</name>
<protein>
    <recommendedName>
        <fullName evidence="6">Peptidyl-prolyl cis-trans isomerase</fullName>
        <ecNumber evidence="6">5.2.1.8</ecNumber>
    </recommendedName>
</protein>
<proteinExistence type="inferred from homology"/>
<dbReference type="InterPro" id="IPR046357">
    <property type="entry name" value="PPIase_dom_sf"/>
</dbReference>